<gene>
    <name evidence="1" type="ORF">D0962_27405</name>
</gene>
<evidence type="ECO:0000313" key="2">
    <source>
        <dbReference type="Proteomes" id="UP000473574"/>
    </source>
</evidence>
<dbReference type="RefSeq" id="WP_163668600.1">
    <property type="nucleotide sequence ID" value="NZ_QZCE01000002.1"/>
</dbReference>
<comment type="caution">
    <text evidence="1">The sequence shown here is derived from an EMBL/GenBank/DDBJ whole genome shotgun (WGS) entry which is preliminary data.</text>
</comment>
<reference evidence="1 2" key="1">
    <citation type="journal article" date="2020" name="Microb. Ecol.">
        <title>Ecogenomics of the Marine Benthic Filamentous Cyanobacterium Adonisia.</title>
        <authorList>
            <person name="Walter J.M."/>
            <person name="Coutinho F.H."/>
            <person name="Leomil L."/>
            <person name="Hargreaves P.I."/>
            <person name="Campeao M.E."/>
            <person name="Vieira V.V."/>
            <person name="Silva B.S."/>
            <person name="Fistarol G.O."/>
            <person name="Salomon P.S."/>
            <person name="Sawabe T."/>
            <person name="Mino S."/>
            <person name="Hosokawa M."/>
            <person name="Miyashita H."/>
            <person name="Maruyama F."/>
            <person name="van Verk M.C."/>
            <person name="Dutilh B.E."/>
            <person name="Thompson C.C."/>
            <person name="Thompson F.L."/>
        </authorList>
    </citation>
    <scope>NUCLEOTIDE SEQUENCE [LARGE SCALE GENOMIC DNA]</scope>
    <source>
        <strain evidence="1 2">CCMR0082</strain>
    </source>
</reference>
<sequence length="176" mass="19583">MVFQFENLDSKTRQFMLQEVDLDIANGNLYMSKRFNSVGSAAYPELLREAVREQNEVWLTAQLQQRGCMKSQEERQTKKGISYVKVPVTAAETLSDGEFNRFYIRGVCARAVAEGKTEVEIYRAKAVSQPRAESQMLVGQHKSAVGLLDDLRNSPGTDTVLGLPPGPNSGLSVRLI</sequence>
<dbReference type="Proteomes" id="UP000473574">
    <property type="component" value="Unassembled WGS sequence"/>
</dbReference>
<evidence type="ECO:0000313" key="1">
    <source>
        <dbReference type="EMBL" id="NEZ66443.1"/>
    </source>
</evidence>
<name>A0A6M0SEI4_9CYAN</name>
<proteinExistence type="predicted"/>
<organism evidence="1 2">
    <name type="scientific">Adonisia turfae CCMR0082</name>
    <dbReference type="NCBI Taxonomy" id="2304604"/>
    <lineage>
        <taxon>Bacteria</taxon>
        <taxon>Bacillati</taxon>
        <taxon>Cyanobacteriota</taxon>
        <taxon>Adonisia</taxon>
        <taxon>Adonisia turfae</taxon>
    </lineage>
</organism>
<protein>
    <submittedName>
        <fullName evidence="1">Uncharacterized protein</fullName>
    </submittedName>
</protein>
<accession>A0A6M0SEI4</accession>
<dbReference type="AlphaFoldDB" id="A0A6M0SEI4"/>
<dbReference type="EMBL" id="QZCE01000002">
    <property type="protein sequence ID" value="NEZ66443.1"/>
    <property type="molecule type" value="Genomic_DNA"/>
</dbReference>